<dbReference type="InterPro" id="IPR027375">
    <property type="entry name" value="DKNYY"/>
</dbReference>
<evidence type="ECO:0000313" key="3">
    <source>
        <dbReference type="Proteomes" id="UP000280507"/>
    </source>
</evidence>
<feature type="transmembrane region" description="Helical" evidence="1">
    <location>
        <begin position="38"/>
        <end position="59"/>
    </location>
</feature>
<keyword evidence="1" id="KW-0472">Membrane</keyword>
<sequence length="359" mass="40567">MSIVINIIVTLALLYWPMVVMMSPMMFAAPGATDDKGMVLTAVFFIFYPVTMFLFLGIFGGKYFGLNSFALALVSTFIVLFVLSFFGYTGMISNVIKGIPNSGYGVVGNTVYYNADPIIGADVESFNTYKSEDYQNDYSVGQYAVDNQSLYFRGQSLSGVRIENLVGKFIAYEFYWLNDTQVIKNGEIIEGLDPQTFGDFEGFSYWTYSKVGEQYRLFYDNVLVKLADFSSFVPLTDMLAKDNRRVFYEGKPIALEADVESFDTFSIYGFARDKDRLYYFGGESPVVVSGADPDSFDELGWRYYKDKNAIYYVQEEEGASILESVDHGSFQVLGYVEGHDYDAKDTNGYYVRGEKVSEQ</sequence>
<evidence type="ECO:0000313" key="2">
    <source>
        <dbReference type="EMBL" id="RNF49067.1"/>
    </source>
</evidence>
<reference evidence="2 3" key="1">
    <citation type="journal article" date="2012" name="Int. J. Syst. Evol. Microbiol.">
        <title>Marinomonas hwangdonensis sp. nov., isolated from seawater.</title>
        <authorList>
            <person name="Jung Y.T."/>
            <person name="Oh T.K."/>
            <person name="Yoon J.H."/>
        </authorList>
    </citation>
    <scope>NUCLEOTIDE SEQUENCE [LARGE SCALE GENOMIC DNA]</scope>
    <source>
        <strain evidence="2 3">HDW-15</strain>
    </source>
</reference>
<dbReference type="OrthoDB" id="6316177at2"/>
<proteinExistence type="predicted"/>
<gene>
    <name evidence="2" type="ORF">EBI00_13655</name>
</gene>
<evidence type="ECO:0000256" key="1">
    <source>
        <dbReference type="SAM" id="Phobius"/>
    </source>
</evidence>
<dbReference type="Proteomes" id="UP000280507">
    <property type="component" value="Unassembled WGS sequence"/>
</dbReference>
<organism evidence="2 3">
    <name type="scientific">Marinomonas hwangdonensis</name>
    <dbReference type="NCBI Taxonomy" id="1053647"/>
    <lineage>
        <taxon>Bacteria</taxon>
        <taxon>Pseudomonadati</taxon>
        <taxon>Pseudomonadota</taxon>
        <taxon>Gammaproteobacteria</taxon>
        <taxon>Oceanospirillales</taxon>
        <taxon>Oceanospirillaceae</taxon>
        <taxon>Marinomonas</taxon>
    </lineage>
</organism>
<dbReference type="AlphaFoldDB" id="A0A3M8PYS7"/>
<protein>
    <recommendedName>
        <fullName evidence="4">DKNYY family protein</fullName>
    </recommendedName>
</protein>
<evidence type="ECO:0008006" key="4">
    <source>
        <dbReference type="Google" id="ProtNLM"/>
    </source>
</evidence>
<accession>A0A3M8PYS7</accession>
<dbReference type="EMBL" id="RIZG01000009">
    <property type="protein sequence ID" value="RNF49067.1"/>
    <property type="molecule type" value="Genomic_DNA"/>
</dbReference>
<keyword evidence="1" id="KW-0812">Transmembrane</keyword>
<comment type="caution">
    <text evidence="2">The sequence shown here is derived from an EMBL/GenBank/DDBJ whole genome shotgun (WGS) entry which is preliminary data.</text>
</comment>
<dbReference type="RefSeq" id="WP_123096500.1">
    <property type="nucleotide sequence ID" value="NZ_RIZG01000009.1"/>
</dbReference>
<keyword evidence="3" id="KW-1185">Reference proteome</keyword>
<feature type="transmembrane region" description="Helical" evidence="1">
    <location>
        <begin position="66"/>
        <end position="88"/>
    </location>
</feature>
<name>A0A3M8PYS7_9GAMM</name>
<keyword evidence="1" id="KW-1133">Transmembrane helix</keyword>
<dbReference type="Pfam" id="PF13644">
    <property type="entry name" value="DKNYY"/>
    <property type="match status" value="1"/>
</dbReference>